<protein>
    <recommendedName>
        <fullName evidence="5">F-box domain-containing protein</fullName>
    </recommendedName>
</protein>
<evidence type="ECO:0000313" key="6">
    <source>
        <dbReference type="EMBL" id="CAD7644320.1"/>
    </source>
</evidence>
<dbReference type="GO" id="GO:0005737">
    <property type="term" value="C:cytoplasm"/>
    <property type="evidence" value="ECO:0007669"/>
    <property type="project" value="TreeGrafter"/>
</dbReference>
<dbReference type="InterPro" id="IPR036047">
    <property type="entry name" value="F-box-like_dom_sf"/>
</dbReference>
<organism evidence="6">
    <name type="scientific">Medioppia subpectinata</name>
    <dbReference type="NCBI Taxonomy" id="1979941"/>
    <lineage>
        <taxon>Eukaryota</taxon>
        <taxon>Metazoa</taxon>
        <taxon>Ecdysozoa</taxon>
        <taxon>Arthropoda</taxon>
        <taxon>Chelicerata</taxon>
        <taxon>Arachnida</taxon>
        <taxon>Acari</taxon>
        <taxon>Acariformes</taxon>
        <taxon>Sarcoptiformes</taxon>
        <taxon>Oribatida</taxon>
        <taxon>Brachypylina</taxon>
        <taxon>Oppioidea</taxon>
        <taxon>Oppiidae</taxon>
        <taxon>Medioppia</taxon>
    </lineage>
</organism>
<dbReference type="OrthoDB" id="9991467at2759"/>
<reference evidence="6" key="1">
    <citation type="submission" date="2020-11" db="EMBL/GenBank/DDBJ databases">
        <authorList>
            <person name="Tran Van P."/>
        </authorList>
    </citation>
    <scope>NUCLEOTIDE SEQUENCE</scope>
</reference>
<comment type="subcellular location">
    <subcellularLocation>
        <location evidence="1">Nucleus</location>
    </subcellularLocation>
</comment>
<dbReference type="PANTHER" id="PTHR13123">
    <property type="entry name" value="LD30288P"/>
    <property type="match status" value="1"/>
</dbReference>
<dbReference type="UniPathway" id="UPA00143"/>
<dbReference type="GO" id="GO:0019005">
    <property type="term" value="C:SCF ubiquitin ligase complex"/>
    <property type="evidence" value="ECO:0007669"/>
    <property type="project" value="TreeGrafter"/>
</dbReference>
<feature type="domain" description="F-box" evidence="5">
    <location>
        <begin position="37"/>
        <end position="84"/>
    </location>
</feature>
<accession>A0A7R9LMB9</accession>
<gene>
    <name evidence="6" type="ORF">OSB1V03_LOCUS20003</name>
</gene>
<dbReference type="Proteomes" id="UP000759131">
    <property type="component" value="Unassembled WGS sequence"/>
</dbReference>
<evidence type="ECO:0000256" key="2">
    <source>
        <dbReference type="ARBA" id="ARBA00004906"/>
    </source>
</evidence>
<dbReference type="AlphaFoldDB" id="A0A7R9LMB9"/>
<keyword evidence="3" id="KW-0833">Ubl conjugation pathway</keyword>
<proteinExistence type="predicted"/>
<dbReference type="EMBL" id="CAJPIZ010031161">
    <property type="protein sequence ID" value="CAG2120056.1"/>
    <property type="molecule type" value="Genomic_DNA"/>
</dbReference>
<keyword evidence="4" id="KW-0539">Nucleus</keyword>
<dbReference type="SUPFAM" id="SSF81383">
    <property type="entry name" value="F-box domain"/>
    <property type="match status" value="1"/>
</dbReference>
<feature type="non-terminal residue" evidence="6">
    <location>
        <position position="1"/>
    </location>
</feature>
<dbReference type="InterPro" id="IPR040394">
    <property type="entry name" value="FBX25/32"/>
</dbReference>
<evidence type="ECO:0000259" key="5">
    <source>
        <dbReference type="PROSITE" id="PS50181"/>
    </source>
</evidence>
<sequence>MSAPPVASNQQNIHILHTLLYDLKKIMKKYYCWGHGSKRLTDLPEELIREILLRLTDYKDLMNSGEAYNIMQSLLDEQHIWRQLCKYHYSRAQLRWLFANTTNTCTPDGKVDWEQVFHQLR</sequence>
<dbReference type="GO" id="GO:0016567">
    <property type="term" value="P:protein ubiquitination"/>
    <property type="evidence" value="ECO:0007669"/>
    <property type="project" value="UniProtKB-UniPathway"/>
</dbReference>
<keyword evidence="7" id="KW-1185">Reference proteome</keyword>
<name>A0A7R9LMB9_9ACAR</name>
<evidence type="ECO:0000313" key="7">
    <source>
        <dbReference type="Proteomes" id="UP000759131"/>
    </source>
</evidence>
<evidence type="ECO:0000256" key="3">
    <source>
        <dbReference type="ARBA" id="ARBA00022786"/>
    </source>
</evidence>
<evidence type="ECO:0000256" key="1">
    <source>
        <dbReference type="ARBA" id="ARBA00004123"/>
    </source>
</evidence>
<comment type="pathway">
    <text evidence="2">Protein modification; protein ubiquitination.</text>
</comment>
<evidence type="ECO:0000256" key="4">
    <source>
        <dbReference type="ARBA" id="ARBA00023242"/>
    </source>
</evidence>
<dbReference type="PANTHER" id="PTHR13123:SF7">
    <property type="entry name" value="LD30288P"/>
    <property type="match status" value="1"/>
</dbReference>
<dbReference type="PROSITE" id="PS50181">
    <property type="entry name" value="FBOX"/>
    <property type="match status" value="1"/>
</dbReference>
<dbReference type="EMBL" id="OC885736">
    <property type="protein sequence ID" value="CAD7644320.1"/>
    <property type="molecule type" value="Genomic_DNA"/>
</dbReference>
<dbReference type="GO" id="GO:0005634">
    <property type="term" value="C:nucleus"/>
    <property type="evidence" value="ECO:0007669"/>
    <property type="project" value="UniProtKB-SubCell"/>
</dbReference>
<dbReference type="InterPro" id="IPR001810">
    <property type="entry name" value="F-box_dom"/>
</dbReference>